<protein>
    <submittedName>
        <fullName evidence="4">Galactoside O-acetyltransferase</fullName>
    </submittedName>
</protein>
<sequence length="163" mass="17000">MPLPPVPRLLKALRSLLRFAAAHCPVHGVRVALLRRSGIHIGPRAYVNLGFVAVDGFRPGLVSIGEEASLAPGVALVGEASPNNSFLGRRYDVIRRAPVVISDGAWLGVNAVVLPGVTVGRGAIVGAGAVVTRDVPDFAIAAGVPARVIGDVRDRPKRGNDVR</sequence>
<dbReference type="InterPro" id="IPR051159">
    <property type="entry name" value="Hexapeptide_acetyltransf"/>
</dbReference>
<dbReference type="PANTHER" id="PTHR23416">
    <property type="entry name" value="SIALIC ACID SYNTHASE-RELATED"/>
    <property type="match status" value="1"/>
</dbReference>
<gene>
    <name evidence="4" type="ORF">DesfrDRAFT_2462</name>
</gene>
<proteinExistence type="predicted"/>
<dbReference type="GO" id="GO:0016746">
    <property type="term" value="F:acyltransferase activity"/>
    <property type="evidence" value="ECO:0007669"/>
    <property type="project" value="UniProtKB-KW"/>
</dbReference>
<comment type="caution">
    <text evidence="4">The sequence shown here is derived from an EMBL/GenBank/DDBJ whole genome shotgun (WGS) entry which is preliminary data.</text>
</comment>
<dbReference type="eggNOG" id="COG0110">
    <property type="taxonomic scope" value="Bacteria"/>
</dbReference>
<organism evidence="4 5">
    <name type="scientific">Solidesulfovibrio fructosivorans JJ]</name>
    <dbReference type="NCBI Taxonomy" id="596151"/>
    <lineage>
        <taxon>Bacteria</taxon>
        <taxon>Pseudomonadati</taxon>
        <taxon>Thermodesulfobacteriota</taxon>
        <taxon>Desulfovibrionia</taxon>
        <taxon>Desulfovibrionales</taxon>
        <taxon>Desulfovibrionaceae</taxon>
        <taxon>Solidesulfovibrio</taxon>
    </lineage>
</organism>
<name>E1JXW3_SOLFR</name>
<dbReference type="Pfam" id="PF00132">
    <property type="entry name" value="Hexapep"/>
    <property type="match status" value="1"/>
</dbReference>
<evidence type="ECO:0000256" key="1">
    <source>
        <dbReference type="ARBA" id="ARBA00022679"/>
    </source>
</evidence>
<evidence type="ECO:0000313" key="4">
    <source>
        <dbReference type="EMBL" id="EFL50886.1"/>
    </source>
</evidence>
<dbReference type="Proteomes" id="UP000006250">
    <property type="component" value="Unassembled WGS sequence"/>
</dbReference>
<dbReference type="PROSITE" id="PS00101">
    <property type="entry name" value="HEXAPEP_TRANSFERASES"/>
    <property type="match status" value="1"/>
</dbReference>
<dbReference type="SUPFAM" id="SSF51161">
    <property type="entry name" value="Trimeric LpxA-like enzymes"/>
    <property type="match status" value="1"/>
</dbReference>
<dbReference type="InterPro" id="IPR001451">
    <property type="entry name" value="Hexapep"/>
</dbReference>
<dbReference type="InterPro" id="IPR011004">
    <property type="entry name" value="Trimer_LpxA-like_sf"/>
</dbReference>
<reference evidence="4 5" key="1">
    <citation type="submission" date="2010-08" db="EMBL/GenBank/DDBJ databases">
        <title>The draft genome of Desulfovibrio fructosovorans JJ.</title>
        <authorList>
            <consortium name="US DOE Joint Genome Institute (JGI-PGF)"/>
            <person name="Lucas S."/>
            <person name="Copeland A."/>
            <person name="Lapidus A."/>
            <person name="Cheng J.-F."/>
            <person name="Bruce D."/>
            <person name="Goodwin L."/>
            <person name="Pitluck S."/>
            <person name="Land M.L."/>
            <person name="Hauser L."/>
            <person name="Chang Y.-J."/>
            <person name="Jeffries C."/>
            <person name="Wall J.D."/>
            <person name="Stahl D.A."/>
            <person name="Arkin A.P."/>
            <person name="Dehal P."/>
            <person name="Stolyar S.M."/>
            <person name="Hazen T.C."/>
            <person name="Woyke T.J."/>
        </authorList>
    </citation>
    <scope>NUCLEOTIDE SEQUENCE [LARGE SCALE GENOMIC DNA]</scope>
    <source>
        <strain evidence="4 5">JJ</strain>
    </source>
</reference>
<evidence type="ECO:0000313" key="5">
    <source>
        <dbReference type="Proteomes" id="UP000006250"/>
    </source>
</evidence>
<keyword evidence="1 4" id="KW-0808">Transferase</keyword>
<dbReference type="InterPro" id="IPR018357">
    <property type="entry name" value="Hexapep_transf_CS"/>
</dbReference>
<dbReference type="RefSeq" id="WP_005994272.1">
    <property type="nucleotide sequence ID" value="NZ_AECZ01000015.1"/>
</dbReference>
<evidence type="ECO:0000256" key="3">
    <source>
        <dbReference type="ARBA" id="ARBA00023315"/>
    </source>
</evidence>
<dbReference type="AlphaFoldDB" id="E1JXW3"/>
<keyword evidence="3" id="KW-0012">Acyltransferase</keyword>
<dbReference type="STRING" id="596151.DesfrDRAFT_2462"/>
<dbReference type="EMBL" id="AECZ01000015">
    <property type="protein sequence ID" value="EFL50886.1"/>
    <property type="molecule type" value="Genomic_DNA"/>
</dbReference>
<keyword evidence="2" id="KW-0677">Repeat</keyword>
<keyword evidence="5" id="KW-1185">Reference proteome</keyword>
<dbReference type="Gene3D" id="2.160.10.10">
    <property type="entry name" value="Hexapeptide repeat proteins"/>
    <property type="match status" value="1"/>
</dbReference>
<evidence type="ECO:0000256" key="2">
    <source>
        <dbReference type="ARBA" id="ARBA00022737"/>
    </source>
</evidence>
<dbReference type="OrthoDB" id="9782091at2"/>
<accession>E1JXW3</accession>